<dbReference type="KEGG" id="thao:NI17_019095"/>
<protein>
    <submittedName>
        <fullName evidence="1">ATP-binding protein</fullName>
    </submittedName>
</protein>
<dbReference type="AlphaFoldDB" id="A0AA97LVP7"/>
<name>A0AA97LVP7_9ACTN</name>
<dbReference type="Pfam" id="PF13589">
    <property type="entry name" value="HATPase_c_3"/>
    <property type="match status" value="1"/>
</dbReference>
<dbReference type="RefSeq" id="WP_068691522.1">
    <property type="nucleotide sequence ID" value="NZ_CP063196.1"/>
</dbReference>
<dbReference type="EMBL" id="CP063196">
    <property type="protein sequence ID" value="UOE18855.1"/>
    <property type="molecule type" value="Genomic_DNA"/>
</dbReference>
<sequence>MESPEPAAVERLDPRAEDLVESLRAFGYDLATALADLVDNSITAGARNVRIAYNSDPGKAWIAVVDDGRGMSEQELREAMRFARNPRQERTEGDLGRFGLGLKTASLSQARKLSVLSRNGEGRLVARTWDVDHVAEHGQWLVLTEADEGALKIVDLLGFSGQGTVVLWRNLDRLGEGETLQRRITEAGRELSLLFHRFMEDGRITLHMGRRQLTPLDPYLRRHPATQDRGFEELEYEGYRVRVNPVVLPHPSRLSSQEARKASGPGGMLARQGFYVYRGDRLVVAGSWLGLGGMHNSAHTRLARVAVEIPPGADLAWEVDVRKSTVRPPVALEKRIIELAESVRARSEKVFTHRGTPVARPRDLREVQPVWQQVRRLGQSEYAINREHPLIAEMLDKPGGEAVEGVLRLIEATLPVQLIAQEAAVGFSGGSSHDRTPEVEEVLSTFRTMLTGLPRDPLKRRALAEALAGAEPFCRHPGLIRDVIESDSREEM</sequence>
<proteinExistence type="predicted"/>
<dbReference type="InterPro" id="IPR036890">
    <property type="entry name" value="HATPase_C_sf"/>
</dbReference>
<evidence type="ECO:0000313" key="2">
    <source>
        <dbReference type="Proteomes" id="UP000265719"/>
    </source>
</evidence>
<gene>
    <name evidence="1" type="ORF">NI17_019095</name>
</gene>
<dbReference type="Gene3D" id="3.30.565.10">
    <property type="entry name" value="Histidine kinase-like ATPase, C-terminal domain"/>
    <property type="match status" value="1"/>
</dbReference>
<dbReference type="GO" id="GO:0005524">
    <property type="term" value="F:ATP binding"/>
    <property type="evidence" value="ECO:0007669"/>
    <property type="project" value="UniProtKB-KW"/>
</dbReference>
<dbReference type="Proteomes" id="UP000265719">
    <property type="component" value="Chromosome"/>
</dbReference>
<organism evidence="1 2">
    <name type="scientific">Thermobifida halotolerans</name>
    <dbReference type="NCBI Taxonomy" id="483545"/>
    <lineage>
        <taxon>Bacteria</taxon>
        <taxon>Bacillati</taxon>
        <taxon>Actinomycetota</taxon>
        <taxon>Actinomycetes</taxon>
        <taxon>Streptosporangiales</taxon>
        <taxon>Nocardiopsidaceae</taxon>
        <taxon>Thermobifida</taxon>
    </lineage>
</organism>
<dbReference type="SUPFAM" id="SSF55874">
    <property type="entry name" value="ATPase domain of HSP90 chaperone/DNA topoisomerase II/histidine kinase"/>
    <property type="match status" value="1"/>
</dbReference>
<keyword evidence="1" id="KW-0067">ATP-binding</keyword>
<keyword evidence="1" id="KW-0547">Nucleotide-binding</keyword>
<accession>A0AA97LVP7</accession>
<evidence type="ECO:0000313" key="1">
    <source>
        <dbReference type="EMBL" id="UOE18855.1"/>
    </source>
</evidence>
<reference evidence="1" key="1">
    <citation type="submission" date="2020-10" db="EMBL/GenBank/DDBJ databases">
        <title>De novo genome project of the cellulose decomposer Thermobifida halotolerans type strain.</title>
        <authorList>
            <person name="Nagy I."/>
            <person name="Horvath B."/>
            <person name="Kukolya J."/>
            <person name="Nagy I."/>
            <person name="Orsini M."/>
        </authorList>
    </citation>
    <scope>NUCLEOTIDE SEQUENCE</scope>
    <source>
        <strain evidence="1">DSM 44931</strain>
    </source>
</reference>
<keyword evidence="2" id="KW-1185">Reference proteome</keyword>